<dbReference type="PROSITE" id="PS51186">
    <property type="entry name" value="GNAT"/>
    <property type="match status" value="1"/>
</dbReference>
<evidence type="ECO:0000313" key="3">
    <source>
        <dbReference type="EMBL" id="MQR26112.1"/>
    </source>
</evidence>
<dbReference type="SUPFAM" id="SSF55729">
    <property type="entry name" value="Acyl-CoA N-acyltransferases (Nat)"/>
    <property type="match status" value="1"/>
</dbReference>
<accession>A0A843YUH7</accession>
<dbReference type="InterPro" id="IPR016181">
    <property type="entry name" value="Acyl_CoA_acyltransferase"/>
</dbReference>
<evidence type="ECO:0000313" key="4">
    <source>
        <dbReference type="Proteomes" id="UP000469952"/>
    </source>
</evidence>
<dbReference type="Pfam" id="PF13508">
    <property type="entry name" value="Acetyltransf_7"/>
    <property type="match status" value="1"/>
</dbReference>
<dbReference type="GO" id="GO:0008080">
    <property type="term" value="F:N-acetyltransferase activity"/>
    <property type="evidence" value="ECO:0007669"/>
    <property type="project" value="InterPro"/>
</dbReference>
<reference evidence="3 4" key="1">
    <citation type="submission" date="2019-10" db="EMBL/GenBank/DDBJ databases">
        <title>WGS of Leuconostoc mesenteroides.</title>
        <authorList>
            <person name="Melo Bolivar J."/>
            <person name="Marino-Ramirez L."/>
            <person name="Villamil Diaz L.M."/>
        </authorList>
    </citation>
    <scope>NUCLEOTIDE SEQUENCE [LARGE SCALE GENOMIC DNA]</scope>
    <source>
        <strain evidence="3 4">M11</strain>
    </source>
</reference>
<dbReference type="Gene3D" id="3.40.630.30">
    <property type="match status" value="1"/>
</dbReference>
<comment type="caution">
    <text evidence="3">The sequence shown here is derived from an EMBL/GenBank/DDBJ whole genome shotgun (WGS) entry which is preliminary data.</text>
</comment>
<feature type="domain" description="N-acetyltransferase" evidence="2">
    <location>
        <begin position="1"/>
        <end position="158"/>
    </location>
</feature>
<dbReference type="Proteomes" id="UP000469952">
    <property type="component" value="Unassembled WGS sequence"/>
</dbReference>
<dbReference type="PANTHER" id="PTHR13947">
    <property type="entry name" value="GNAT FAMILY N-ACETYLTRANSFERASE"/>
    <property type="match status" value="1"/>
</dbReference>
<protein>
    <submittedName>
        <fullName evidence="3">GNAT family N-acetyltransferase</fullName>
    </submittedName>
</protein>
<name>A0A843YUH7_LEUME</name>
<dbReference type="RefSeq" id="WP_153245362.1">
    <property type="nucleotide sequence ID" value="NZ_WIPA01000002.1"/>
</dbReference>
<dbReference type="EMBL" id="WIPA01000002">
    <property type="protein sequence ID" value="MQR26112.1"/>
    <property type="molecule type" value="Genomic_DNA"/>
</dbReference>
<dbReference type="PANTHER" id="PTHR13947:SF37">
    <property type="entry name" value="LD18367P"/>
    <property type="match status" value="1"/>
</dbReference>
<dbReference type="CDD" id="cd04301">
    <property type="entry name" value="NAT_SF"/>
    <property type="match status" value="1"/>
</dbReference>
<dbReference type="InterPro" id="IPR000182">
    <property type="entry name" value="GNAT_dom"/>
</dbReference>
<evidence type="ECO:0000259" key="2">
    <source>
        <dbReference type="PROSITE" id="PS51186"/>
    </source>
</evidence>
<evidence type="ECO:0000256" key="1">
    <source>
        <dbReference type="ARBA" id="ARBA00022679"/>
    </source>
</evidence>
<proteinExistence type="predicted"/>
<organism evidence="3 4">
    <name type="scientific">Leuconostoc mesenteroides</name>
    <dbReference type="NCBI Taxonomy" id="1245"/>
    <lineage>
        <taxon>Bacteria</taxon>
        <taxon>Bacillati</taxon>
        <taxon>Bacillota</taxon>
        <taxon>Bacilli</taxon>
        <taxon>Lactobacillales</taxon>
        <taxon>Lactobacillaceae</taxon>
        <taxon>Leuconostoc</taxon>
    </lineage>
</organism>
<dbReference type="AlphaFoldDB" id="A0A843YUH7"/>
<dbReference type="InterPro" id="IPR050769">
    <property type="entry name" value="NAT_camello-type"/>
</dbReference>
<gene>
    <name evidence="3" type="ORF">GFV13_02215</name>
</gene>
<keyword evidence="1 3" id="KW-0808">Transferase</keyword>
<sequence length="162" mass="18389">MIIRTIKKEDNLIVKKIIQESLESLNFAIEGTAYFDPQLGRLNEYYDNLDNAKYWVVELDNKIVGGIGIAPFDNEQGICELQKLYLIPEAQGLGISEKLMETALSFASTHYKSCYLETNHVLKVACILYEKFGFKLLNSPISGSGHFAMNAWYLKDLEVVNQ</sequence>